<dbReference type="Proteomes" id="UP000245533">
    <property type="component" value="Unassembled WGS sequence"/>
</dbReference>
<proteinExistence type="inferred from homology"/>
<comment type="similarity">
    <text evidence="1">Belongs to the AB hydrolase superfamily. AB hydrolase 2 family.</text>
</comment>
<keyword evidence="6" id="KW-1185">Reference proteome</keyword>
<protein>
    <submittedName>
        <fullName evidence="5">Phospholipase</fullName>
    </submittedName>
</protein>
<dbReference type="OrthoDB" id="9801763at2"/>
<evidence type="ECO:0000313" key="5">
    <source>
        <dbReference type="EMBL" id="PWN08260.1"/>
    </source>
</evidence>
<evidence type="ECO:0000256" key="3">
    <source>
        <dbReference type="SAM" id="MobiDB-lite"/>
    </source>
</evidence>
<dbReference type="Gene3D" id="3.40.50.1820">
    <property type="entry name" value="alpha/beta hydrolase"/>
    <property type="match status" value="1"/>
</dbReference>
<dbReference type="GO" id="GO:0016787">
    <property type="term" value="F:hydrolase activity"/>
    <property type="evidence" value="ECO:0007669"/>
    <property type="project" value="UniProtKB-KW"/>
</dbReference>
<dbReference type="PANTHER" id="PTHR10655">
    <property type="entry name" value="LYSOPHOSPHOLIPASE-RELATED"/>
    <property type="match status" value="1"/>
</dbReference>
<dbReference type="SUPFAM" id="SSF53474">
    <property type="entry name" value="alpha/beta-Hydrolases"/>
    <property type="match status" value="1"/>
</dbReference>
<evidence type="ECO:0000259" key="4">
    <source>
        <dbReference type="Pfam" id="PF02230"/>
    </source>
</evidence>
<dbReference type="Pfam" id="PF02230">
    <property type="entry name" value="Abhydrolase_2"/>
    <property type="match status" value="1"/>
</dbReference>
<accession>A0A316TUW1</accession>
<sequence length="222" mass="23864">MFQANSENPFKGPHQSGQTLTAGADPGSASGAMIMIHGRGATAESILMLANEFGENSLHLTAPQASGFQWYPYSFLAPTERNEPGLSSGLQAIHDIRMSLNEQGVPDKKIILLGFSQGACLASEYVARHPARYGGLIAFSGGLIGDELNPDSYMGSLDHTPVFMGCSDIDPHIPEERVHESADIFKRLGASVQVKIYPQMGHTVNEDEIHSAKEIIQSVISV</sequence>
<dbReference type="PANTHER" id="PTHR10655:SF17">
    <property type="entry name" value="LYSOPHOSPHOLIPASE-LIKE PROTEIN 1"/>
    <property type="match status" value="1"/>
</dbReference>
<dbReference type="InterPro" id="IPR003140">
    <property type="entry name" value="PLipase/COase/thioEstase"/>
</dbReference>
<dbReference type="InterPro" id="IPR029058">
    <property type="entry name" value="AB_hydrolase_fold"/>
</dbReference>
<evidence type="ECO:0000313" key="6">
    <source>
        <dbReference type="Proteomes" id="UP000245533"/>
    </source>
</evidence>
<dbReference type="EMBL" id="QGGB01000001">
    <property type="protein sequence ID" value="PWN08260.1"/>
    <property type="molecule type" value="Genomic_DNA"/>
</dbReference>
<comment type="caution">
    <text evidence="5">The sequence shown here is derived from an EMBL/GenBank/DDBJ whole genome shotgun (WGS) entry which is preliminary data.</text>
</comment>
<gene>
    <name evidence="5" type="ORF">DDZ15_01100</name>
</gene>
<feature type="region of interest" description="Disordered" evidence="3">
    <location>
        <begin position="1"/>
        <end position="24"/>
    </location>
</feature>
<feature type="domain" description="Phospholipase/carboxylesterase/thioesterase" evidence="4">
    <location>
        <begin position="30"/>
        <end position="219"/>
    </location>
</feature>
<dbReference type="RefSeq" id="WP_109643989.1">
    <property type="nucleotide sequence ID" value="NZ_QGGB01000001.1"/>
</dbReference>
<keyword evidence="2" id="KW-0378">Hydrolase</keyword>
<organism evidence="5 6">
    <name type="scientific">Rhodohalobacter mucosus</name>
    <dbReference type="NCBI Taxonomy" id="2079485"/>
    <lineage>
        <taxon>Bacteria</taxon>
        <taxon>Pseudomonadati</taxon>
        <taxon>Balneolota</taxon>
        <taxon>Balneolia</taxon>
        <taxon>Balneolales</taxon>
        <taxon>Balneolaceae</taxon>
        <taxon>Rhodohalobacter</taxon>
    </lineage>
</organism>
<evidence type="ECO:0000256" key="1">
    <source>
        <dbReference type="ARBA" id="ARBA00006499"/>
    </source>
</evidence>
<dbReference type="AlphaFoldDB" id="A0A316TUW1"/>
<evidence type="ECO:0000256" key="2">
    <source>
        <dbReference type="ARBA" id="ARBA00022801"/>
    </source>
</evidence>
<dbReference type="InterPro" id="IPR050565">
    <property type="entry name" value="LYPA1-2/EST-like"/>
</dbReference>
<reference evidence="5 6" key="1">
    <citation type="submission" date="2018-05" db="EMBL/GenBank/DDBJ databases">
        <title>Rhodohalobacter halophilus gen. nov., sp. nov., a moderately halophilic member of the family Balneolaceae.</title>
        <authorList>
            <person name="Liu Z.-W."/>
        </authorList>
    </citation>
    <scope>NUCLEOTIDE SEQUENCE [LARGE SCALE GENOMIC DNA]</scope>
    <source>
        <strain evidence="5 6">8A47</strain>
    </source>
</reference>
<name>A0A316TUW1_9BACT</name>